<dbReference type="Pfam" id="PF00027">
    <property type="entry name" value="cNMP_binding"/>
    <property type="match status" value="1"/>
</dbReference>
<evidence type="ECO:0000313" key="3">
    <source>
        <dbReference type="Proteomes" id="UP001204953"/>
    </source>
</evidence>
<dbReference type="CDD" id="cd00038">
    <property type="entry name" value="CAP_ED"/>
    <property type="match status" value="1"/>
</dbReference>
<gene>
    <name evidence="2" type="ORF">NJ959_04050</name>
</gene>
<dbReference type="GO" id="GO:0005249">
    <property type="term" value="F:voltage-gated potassium channel activity"/>
    <property type="evidence" value="ECO:0007669"/>
    <property type="project" value="InterPro"/>
</dbReference>
<dbReference type="InterPro" id="IPR018490">
    <property type="entry name" value="cNMP-bd_dom_sf"/>
</dbReference>
<dbReference type="PANTHER" id="PTHR45743">
    <property type="entry name" value="POTASSIUM CHANNEL AKT1"/>
    <property type="match status" value="1"/>
</dbReference>
<keyword evidence="3" id="KW-1185">Reference proteome</keyword>
<comment type="caution">
    <text evidence="2">The sequence shown here is derived from an EMBL/GenBank/DDBJ whole genome shotgun (WGS) entry which is preliminary data.</text>
</comment>
<dbReference type="SUPFAM" id="SSF51206">
    <property type="entry name" value="cAMP-binding domain-like"/>
    <property type="match status" value="1"/>
</dbReference>
<dbReference type="InterPro" id="IPR000595">
    <property type="entry name" value="cNMP-bd_dom"/>
</dbReference>
<dbReference type="InterPro" id="IPR014710">
    <property type="entry name" value="RmlC-like_jellyroll"/>
</dbReference>
<accession>A0AAE3KL29</accession>
<dbReference type="RefSeq" id="WP_254010460.1">
    <property type="nucleotide sequence ID" value="NZ_JAMZMM010000022.1"/>
</dbReference>
<organism evidence="2 3">
    <name type="scientific">Limnofasciculus baicalensis BBK-W-15</name>
    <dbReference type="NCBI Taxonomy" id="2699891"/>
    <lineage>
        <taxon>Bacteria</taxon>
        <taxon>Bacillati</taxon>
        <taxon>Cyanobacteriota</taxon>
        <taxon>Cyanophyceae</taxon>
        <taxon>Coleofasciculales</taxon>
        <taxon>Coleofasciculaceae</taxon>
        <taxon>Limnofasciculus</taxon>
        <taxon>Limnofasciculus baicalensis</taxon>
    </lineage>
</organism>
<name>A0AAE3KL29_9CYAN</name>
<feature type="domain" description="Cyclic nucleotide-binding" evidence="1">
    <location>
        <begin position="10"/>
        <end position="110"/>
    </location>
</feature>
<sequence>MSINPEQFYVFKNLDQDQIQTFISACTEVILPPKYKILSQDGHSHKIFFLLAGKVRIFLDTPAGEQEISRNKAPTVLGEISFFSGEPNSANVETINEVKALAMPFDALRQRFEEGDRISSTVMLNMAEAIGQRAYVLTRKISALYGEQHEAQLSVIESSTKNIFRDWSLW</sequence>
<protein>
    <submittedName>
        <fullName evidence="2">Cyclic nucleotide-binding domain-containing protein</fullName>
    </submittedName>
</protein>
<dbReference type="AlphaFoldDB" id="A0AAE3KL29"/>
<dbReference type="EMBL" id="JAMZMM010000022">
    <property type="protein sequence ID" value="MCP2727649.1"/>
    <property type="molecule type" value="Genomic_DNA"/>
</dbReference>
<dbReference type="Proteomes" id="UP001204953">
    <property type="component" value="Unassembled WGS sequence"/>
</dbReference>
<proteinExistence type="predicted"/>
<dbReference type="SMART" id="SM00100">
    <property type="entry name" value="cNMP"/>
    <property type="match status" value="1"/>
</dbReference>
<dbReference type="PROSITE" id="PS50042">
    <property type="entry name" value="CNMP_BINDING_3"/>
    <property type="match status" value="1"/>
</dbReference>
<reference evidence="2" key="1">
    <citation type="submission" date="2022-06" db="EMBL/GenBank/DDBJ databases">
        <title>New cyanobacteria of genus Symplocastrum in benthos of Lake Baikal.</title>
        <authorList>
            <person name="Sorokovikova E."/>
            <person name="Tikhonova I."/>
            <person name="Krasnopeev A."/>
            <person name="Evseev P."/>
            <person name="Gladkikh A."/>
            <person name="Belykh O."/>
        </authorList>
    </citation>
    <scope>NUCLEOTIDE SEQUENCE</scope>
    <source>
        <strain evidence="2">BBK-W-15</strain>
    </source>
</reference>
<evidence type="ECO:0000313" key="2">
    <source>
        <dbReference type="EMBL" id="MCP2727649.1"/>
    </source>
</evidence>
<dbReference type="InterPro" id="IPR045319">
    <property type="entry name" value="KAT/AKT"/>
</dbReference>
<evidence type="ECO:0000259" key="1">
    <source>
        <dbReference type="PROSITE" id="PS50042"/>
    </source>
</evidence>
<dbReference type="Gene3D" id="2.60.120.10">
    <property type="entry name" value="Jelly Rolls"/>
    <property type="match status" value="1"/>
</dbReference>